<dbReference type="EMBL" id="BAAASX010000008">
    <property type="protein sequence ID" value="GAA2347094.1"/>
    <property type="molecule type" value="Genomic_DNA"/>
</dbReference>
<reference evidence="1 2" key="1">
    <citation type="journal article" date="2019" name="Int. J. Syst. Evol. Microbiol.">
        <title>The Global Catalogue of Microorganisms (GCM) 10K type strain sequencing project: providing services to taxonomists for standard genome sequencing and annotation.</title>
        <authorList>
            <consortium name="The Broad Institute Genomics Platform"/>
            <consortium name="The Broad Institute Genome Sequencing Center for Infectious Disease"/>
            <person name="Wu L."/>
            <person name="Ma J."/>
        </authorList>
    </citation>
    <scope>NUCLEOTIDE SEQUENCE [LARGE SCALE GENOMIC DNA]</scope>
    <source>
        <strain evidence="1 2">JCM 6238</strain>
    </source>
</reference>
<protein>
    <submittedName>
        <fullName evidence="1">Uncharacterized protein</fullName>
    </submittedName>
</protein>
<accession>A0ABN3G9M9</accession>
<organism evidence="1 2">
    <name type="scientific">Glycomyces rutgersensis</name>
    <dbReference type="NCBI Taxonomy" id="58115"/>
    <lineage>
        <taxon>Bacteria</taxon>
        <taxon>Bacillati</taxon>
        <taxon>Actinomycetota</taxon>
        <taxon>Actinomycetes</taxon>
        <taxon>Glycomycetales</taxon>
        <taxon>Glycomycetaceae</taxon>
        <taxon>Glycomyces</taxon>
    </lineage>
</organism>
<comment type="caution">
    <text evidence="1">The sequence shown here is derived from an EMBL/GenBank/DDBJ whole genome shotgun (WGS) entry which is preliminary data.</text>
</comment>
<gene>
    <name evidence="1" type="ORF">GCM10010403_46090</name>
</gene>
<sequence length="108" mass="11344">MSGGRADGAAFALSCLQIRDFPGPFPPARGRTASLCRGNCAGEREAQAPLGRNMVDLRLQYPIEKVTDSSQTGSGVVTTSAITPVTAIVCNSDHANLHIFAACPLERN</sequence>
<keyword evidence="2" id="KW-1185">Reference proteome</keyword>
<proteinExistence type="predicted"/>
<name>A0ABN3G9M9_9ACTN</name>
<evidence type="ECO:0000313" key="2">
    <source>
        <dbReference type="Proteomes" id="UP001501584"/>
    </source>
</evidence>
<evidence type="ECO:0000313" key="1">
    <source>
        <dbReference type="EMBL" id="GAA2347094.1"/>
    </source>
</evidence>
<dbReference type="Proteomes" id="UP001501584">
    <property type="component" value="Unassembled WGS sequence"/>
</dbReference>